<gene>
    <name evidence="2" type="ordered locus">Celly_0188</name>
</gene>
<dbReference type="Proteomes" id="UP000007487">
    <property type="component" value="Chromosome"/>
</dbReference>
<dbReference type="HOGENOM" id="CLU_123838_0_0_10"/>
<dbReference type="AlphaFoldDB" id="F0RGJ8"/>
<evidence type="ECO:0000313" key="2">
    <source>
        <dbReference type="EMBL" id="ADY28023.1"/>
    </source>
</evidence>
<proteinExistence type="predicted"/>
<keyword evidence="1" id="KW-0732">Signal</keyword>
<dbReference type="KEGG" id="cly:Celly_0188"/>
<dbReference type="STRING" id="867900.Celly_0188"/>
<protein>
    <recommendedName>
        <fullName evidence="4">Dihydrolipoamide dehydrogenase</fullName>
    </recommendedName>
</protein>
<evidence type="ECO:0000256" key="1">
    <source>
        <dbReference type="SAM" id="SignalP"/>
    </source>
</evidence>
<dbReference type="RefSeq" id="WP_013619771.1">
    <property type="nucleotide sequence ID" value="NC_015167.1"/>
</dbReference>
<evidence type="ECO:0000313" key="3">
    <source>
        <dbReference type="Proteomes" id="UP000007487"/>
    </source>
</evidence>
<keyword evidence="3" id="KW-1185">Reference proteome</keyword>
<dbReference type="PROSITE" id="PS51257">
    <property type="entry name" value="PROKAR_LIPOPROTEIN"/>
    <property type="match status" value="1"/>
</dbReference>
<dbReference type="OrthoDB" id="1524444at2"/>
<reference evidence="2 3" key="1">
    <citation type="journal article" date="2011" name="Stand. Genomic Sci.">
        <title>Complete genome sequence of Cellulophaga lytica type strain (LIM- 21).</title>
        <authorList>
            <person name="Pati A."/>
            <person name="Abt B."/>
            <person name="Teshima H."/>
            <person name="Nolan M."/>
            <person name="Lapidus A."/>
            <person name="Lucas S."/>
            <person name="Hammon N."/>
            <person name="Deshpande S."/>
            <person name="Cheng J.F."/>
            <person name="Tapia R."/>
            <person name="Han C."/>
            <person name="Goodwin L."/>
            <person name="Pitluck S."/>
            <person name="Liolios K."/>
            <person name="Pagani I."/>
            <person name="Mavromatis K."/>
            <person name="Ovchinikova G."/>
            <person name="Chen A."/>
            <person name="Palaniappan K."/>
            <person name="Land M."/>
            <person name="Hauser L."/>
            <person name="Jeffries C.D."/>
            <person name="Detter J.C."/>
            <person name="Brambilla E.M."/>
            <person name="Kannan K.P."/>
            <person name="Rohde M."/>
            <person name="Spring S."/>
            <person name="Goker M."/>
            <person name="Woyke T."/>
            <person name="Bristow J."/>
            <person name="Eisen J.A."/>
            <person name="Markowitz V."/>
            <person name="Hugenholtz P."/>
            <person name="Kyrpides N.C."/>
            <person name="Klenk H.P."/>
            <person name="Ivanova N."/>
        </authorList>
    </citation>
    <scope>NUCLEOTIDE SEQUENCE [LARGE SCALE GENOMIC DNA]</scope>
    <source>
        <strain evidence="3">ATCC 23178 / DSM 7489 / JCM 8516 / NBRC 14961 / NCIMB 1423 / VKM B-1433 / Cy l20</strain>
    </source>
</reference>
<name>F0RGJ8_CELLC</name>
<dbReference type="eggNOG" id="ENOG5032UAD">
    <property type="taxonomic scope" value="Bacteria"/>
</dbReference>
<organism evidence="2 3">
    <name type="scientific">Cellulophaga lytica (strain ATCC 23178 / DSM 7489 / JCM 8516 / NBRC 14961 / NCIMB 1423 / VKM B-1433 / Cy l20)</name>
    <dbReference type="NCBI Taxonomy" id="867900"/>
    <lineage>
        <taxon>Bacteria</taxon>
        <taxon>Pseudomonadati</taxon>
        <taxon>Bacteroidota</taxon>
        <taxon>Flavobacteriia</taxon>
        <taxon>Flavobacteriales</taxon>
        <taxon>Flavobacteriaceae</taxon>
        <taxon>Cellulophaga</taxon>
    </lineage>
</organism>
<evidence type="ECO:0008006" key="4">
    <source>
        <dbReference type="Google" id="ProtNLM"/>
    </source>
</evidence>
<accession>F0RGJ8</accession>
<sequence length="177" mass="19463">MKKITLAVAAIFAIILTACSGSDGIDGVDGLDGVNITGSIYEVSGTFSDENNYELTFEFPNTVEVFESDVVLVYILWEQVDGTDGQPIDVWRLMPQTRLLDQGTLIYNYDHTFADARFFLESDFELGTLNTADTANQIFRVAILPAEAVNGKLDTGNINDVMGILDTKEENIIHVSL</sequence>
<feature type="signal peptide" evidence="1">
    <location>
        <begin position="1"/>
        <end position="20"/>
    </location>
</feature>
<dbReference type="EMBL" id="CP002534">
    <property type="protein sequence ID" value="ADY28023.1"/>
    <property type="molecule type" value="Genomic_DNA"/>
</dbReference>
<feature type="chain" id="PRO_5003259360" description="Dihydrolipoamide dehydrogenase" evidence="1">
    <location>
        <begin position="21"/>
        <end position="177"/>
    </location>
</feature>